<keyword evidence="8" id="KW-1133">Transmembrane helix</keyword>
<dbReference type="Gene3D" id="3.30.565.10">
    <property type="entry name" value="Histidine kinase-like ATPase, C-terminal domain"/>
    <property type="match status" value="1"/>
</dbReference>
<dbReference type="InterPro" id="IPR036097">
    <property type="entry name" value="HisK_dim/P_sf"/>
</dbReference>
<keyword evidence="4" id="KW-0808">Transferase</keyword>
<comment type="caution">
    <text evidence="10">The sequence shown here is derived from an EMBL/GenBank/DDBJ whole genome shotgun (WGS) entry which is preliminary data.</text>
</comment>
<dbReference type="AlphaFoldDB" id="A0A438AM72"/>
<dbReference type="Pfam" id="PF00512">
    <property type="entry name" value="HisKA"/>
    <property type="match status" value="1"/>
</dbReference>
<dbReference type="SUPFAM" id="SSF55874">
    <property type="entry name" value="ATPase domain of HSP90 chaperone/DNA topoisomerase II/histidine kinase"/>
    <property type="match status" value="1"/>
</dbReference>
<reference evidence="10 11" key="1">
    <citation type="submission" date="2018-11" db="EMBL/GenBank/DDBJ databases">
        <title>Mesobaculum littorinae gen. nov., sp. nov., isolated from Littorina scabra that represents a novel genus of the order Rhodobacteraceae.</title>
        <authorList>
            <person name="Li F."/>
        </authorList>
    </citation>
    <scope>NUCLEOTIDE SEQUENCE [LARGE SCALE GENOMIC DNA]</scope>
    <source>
        <strain evidence="10 11">M0103</strain>
    </source>
</reference>
<dbReference type="PANTHER" id="PTHR43047">
    <property type="entry name" value="TWO-COMPONENT HISTIDINE PROTEIN KINASE"/>
    <property type="match status" value="1"/>
</dbReference>
<dbReference type="EC" id="2.7.13.3" evidence="2"/>
<dbReference type="InterPro" id="IPR036890">
    <property type="entry name" value="HATPase_C_sf"/>
</dbReference>
<sequence>MIERLRRRQLLPRLRWPWGRGDATGRAAGRGSQPSEAPAATPRNLAFGHHDDTRGWLTLPQVLVLAGYCALAVVITGVIGQLSYESYLQSLRLRATVELTEVREAIESEVFSTLLALHELSGRMSEIAPENVEDFATIAGSIDNRVPGPISLYVTPTDGPTSSYGQPVDTRSAITGTSEGYLAEDASLPMNDLVRVDVERGESGPRYVVARRPIFVDGGIWGMAAVARNLSYFVLTNEFNEHAEDYDLLILDETDPAGPPIYGDPAVLTQDPVALIFDFPYDAWRLLSVPTGGWPGNAPHYLRDYGLMALVFTTIFGGLIYMIYLSEMRRRAQLRLSDALESLDDGFSMFDREGRLIMANSRFGEIYDRMEDLIRPGVDFETVLREGVRRGQFPEAGTGPEARTYVAGRAARFREGGHTSVQRLANGRRIRAKDHRMSDGGMVSLRTDVTELERATEEAEAANTAKTRFINVLSHELRTPLTVILGNVGLTLNLRRFGPGQALCSAVEDESTPPNVREATDALFRHLETSMKTLERSGQHLLGLINEMLDFAKIESGTVPITLTLCPVRPLLLEIEEQMRPLAQAKNIALRIHAGDEVVVADRVRLTQIIFNLIGNALKFTEDGSVTVTSRVDGGRVRIAVTDTGPGIAETELASVFKAFHQVDSSYTRASKGTGLGLAISHALAEAMDGSLDLRSTLGEGSTFEVSLPAARGMAKREPAEQNPAA</sequence>
<dbReference type="CDD" id="cd16922">
    <property type="entry name" value="HATPase_EvgS-ArcB-TorS-like"/>
    <property type="match status" value="1"/>
</dbReference>
<dbReference type="PRINTS" id="PR00344">
    <property type="entry name" value="BCTRLSENSOR"/>
</dbReference>
<feature type="domain" description="Histidine kinase" evidence="9">
    <location>
        <begin position="472"/>
        <end position="712"/>
    </location>
</feature>
<feature type="transmembrane region" description="Helical" evidence="8">
    <location>
        <begin position="62"/>
        <end position="84"/>
    </location>
</feature>
<dbReference type="Gene3D" id="1.10.287.130">
    <property type="match status" value="1"/>
</dbReference>
<dbReference type="SUPFAM" id="SSF47384">
    <property type="entry name" value="Homodimeric domain of signal transducing histidine kinase"/>
    <property type="match status" value="1"/>
</dbReference>
<dbReference type="Gene3D" id="3.30.450.20">
    <property type="entry name" value="PAS domain"/>
    <property type="match status" value="1"/>
</dbReference>
<evidence type="ECO:0000256" key="3">
    <source>
        <dbReference type="ARBA" id="ARBA00022553"/>
    </source>
</evidence>
<dbReference type="GO" id="GO:0009927">
    <property type="term" value="F:histidine phosphotransfer kinase activity"/>
    <property type="evidence" value="ECO:0007669"/>
    <property type="project" value="TreeGrafter"/>
</dbReference>
<dbReference type="InterPro" id="IPR005467">
    <property type="entry name" value="His_kinase_dom"/>
</dbReference>
<name>A0A438AM72_9RHOB</name>
<keyword evidence="8" id="KW-0472">Membrane</keyword>
<evidence type="ECO:0000256" key="2">
    <source>
        <dbReference type="ARBA" id="ARBA00012438"/>
    </source>
</evidence>
<keyword evidence="5" id="KW-0418">Kinase</keyword>
<keyword evidence="6" id="KW-0902">Two-component regulatory system</keyword>
<keyword evidence="3" id="KW-0597">Phosphoprotein</keyword>
<keyword evidence="11" id="KW-1185">Reference proteome</keyword>
<dbReference type="PANTHER" id="PTHR43047:SF72">
    <property type="entry name" value="OSMOSENSING HISTIDINE PROTEIN KINASE SLN1"/>
    <property type="match status" value="1"/>
</dbReference>
<organism evidence="10 11">
    <name type="scientific">Mesobaculum littorinae</name>
    <dbReference type="NCBI Taxonomy" id="2486419"/>
    <lineage>
        <taxon>Bacteria</taxon>
        <taxon>Pseudomonadati</taxon>
        <taxon>Pseudomonadota</taxon>
        <taxon>Alphaproteobacteria</taxon>
        <taxon>Rhodobacterales</taxon>
        <taxon>Roseobacteraceae</taxon>
        <taxon>Mesobaculum</taxon>
    </lineage>
</organism>
<keyword evidence="8" id="KW-0812">Transmembrane</keyword>
<evidence type="ECO:0000256" key="6">
    <source>
        <dbReference type="ARBA" id="ARBA00023012"/>
    </source>
</evidence>
<dbReference type="Proteomes" id="UP000285908">
    <property type="component" value="Unassembled WGS sequence"/>
</dbReference>
<feature type="compositionally biased region" description="Low complexity" evidence="7">
    <location>
        <begin position="22"/>
        <end position="31"/>
    </location>
</feature>
<feature type="transmembrane region" description="Helical" evidence="8">
    <location>
        <begin position="305"/>
        <end position="325"/>
    </location>
</feature>
<dbReference type="PROSITE" id="PS50109">
    <property type="entry name" value="HIS_KIN"/>
    <property type="match status" value="1"/>
</dbReference>
<evidence type="ECO:0000256" key="7">
    <source>
        <dbReference type="SAM" id="MobiDB-lite"/>
    </source>
</evidence>
<dbReference type="EMBL" id="RQXX01000001">
    <property type="protein sequence ID" value="RVV99750.1"/>
    <property type="molecule type" value="Genomic_DNA"/>
</dbReference>
<evidence type="ECO:0000256" key="1">
    <source>
        <dbReference type="ARBA" id="ARBA00000085"/>
    </source>
</evidence>
<dbReference type="InterPro" id="IPR003594">
    <property type="entry name" value="HATPase_dom"/>
</dbReference>
<dbReference type="FunFam" id="3.30.565.10:FF:000010">
    <property type="entry name" value="Sensor histidine kinase RcsC"/>
    <property type="match status" value="1"/>
</dbReference>
<dbReference type="Pfam" id="PF02518">
    <property type="entry name" value="HATPase_c"/>
    <property type="match status" value="1"/>
</dbReference>
<proteinExistence type="predicted"/>
<dbReference type="SMART" id="SM00387">
    <property type="entry name" value="HATPase_c"/>
    <property type="match status" value="1"/>
</dbReference>
<evidence type="ECO:0000313" key="10">
    <source>
        <dbReference type="EMBL" id="RVV99750.1"/>
    </source>
</evidence>
<evidence type="ECO:0000259" key="9">
    <source>
        <dbReference type="PROSITE" id="PS50109"/>
    </source>
</evidence>
<dbReference type="CDD" id="cd00082">
    <property type="entry name" value="HisKA"/>
    <property type="match status" value="1"/>
</dbReference>
<dbReference type="Pfam" id="PF12860">
    <property type="entry name" value="PAS_7"/>
    <property type="match status" value="1"/>
</dbReference>
<accession>A0A438AM72</accession>
<gene>
    <name evidence="10" type="ORF">EKE94_03485</name>
</gene>
<comment type="catalytic activity">
    <reaction evidence="1">
        <text>ATP + protein L-histidine = ADP + protein N-phospho-L-histidine.</text>
        <dbReference type="EC" id="2.7.13.3"/>
    </reaction>
</comment>
<dbReference type="GO" id="GO:0000155">
    <property type="term" value="F:phosphorelay sensor kinase activity"/>
    <property type="evidence" value="ECO:0007669"/>
    <property type="project" value="InterPro"/>
</dbReference>
<dbReference type="InterPro" id="IPR004358">
    <property type="entry name" value="Sig_transdc_His_kin-like_C"/>
</dbReference>
<evidence type="ECO:0000256" key="4">
    <source>
        <dbReference type="ARBA" id="ARBA00022679"/>
    </source>
</evidence>
<dbReference type="SMART" id="SM00388">
    <property type="entry name" value="HisKA"/>
    <property type="match status" value="1"/>
</dbReference>
<protein>
    <recommendedName>
        <fullName evidence="2">histidine kinase</fullName>
        <ecNumber evidence="2">2.7.13.3</ecNumber>
    </recommendedName>
</protein>
<dbReference type="InterPro" id="IPR003661">
    <property type="entry name" value="HisK_dim/P_dom"/>
</dbReference>
<feature type="region of interest" description="Disordered" evidence="7">
    <location>
        <begin position="22"/>
        <end position="42"/>
    </location>
</feature>
<evidence type="ECO:0000256" key="8">
    <source>
        <dbReference type="SAM" id="Phobius"/>
    </source>
</evidence>
<dbReference type="RefSeq" id="WP_164870808.1">
    <property type="nucleotide sequence ID" value="NZ_RQXX01000001.1"/>
</dbReference>
<dbReference type="GO" id="GO:0005886">
    <property type="term" value="C:plasma membrane"/>
    <property type="evidence" value="ECO:0007669"/>
    <property type="project" value="TreeGrafter"/>
</dbReference>
<evidence type="ECO:0000313" key="11">
    <source>
        <dbReference type="Proteomes" id="UP000285908"/>
    </source>
</evidence>
<evidence type="ECO:0000256" key="5">
    <source>
        <dbReference type="ARBA" id="ARBA00022777"/>
    </source>
</evidence>